<dbReference type="PROSITE" id="PS51742">
    <property type="entry name" value="PPC"/>
    <property type="match status" value="1"/>
</dbReference>
<dbReference type="GO" id="GO:0005634">
    <property type="term" value="C:nucleus"/>
    <property type="evidence" value="ECO:0007669"/>
    <property type="project" value="UniProtKB-SubCell"/>
</dbReference>
<name>A0A022R516_ERYGU</name>
<dbReference type="PhylomeDB" id="A0A022R516"/>
<evidence type="ECO:0000256" key="2">
    <source>
        <dbReference type="ARBA" id="ARBA00023125"/>
    </source>
</evidence>
<keyword evidence="8" id="KW-1185">Reference proteome</keyword>
<evidence type="ECO:0000256" key="5">
    <source>
        <dbReference type="SAM" id="MobiDB-lite"/>
    </source>
</evidence>
<comment type="domain">
    <text evidence="4">The PPC domain mediates interactions between AHL proteins.</text>
</comment>
<dbReference type="GO" id="GO:0003680">
    <property type="term" value="F:minor groove of adenine-thymine-rich DNA binding"/>
    <property type="evidence" value="ECO:0007669"/>
    <property type="project" value="UniProtKB-UniRule"/>
</dbReference>
<evidence type="ECO:0000256" key="1">
    <source>
        <dbReference type="ARBA" id="ARBA00023015"/>
    </source>
</evidence>
<comment type="subcellular location">
    <subcellularLocation>
        <location evidence="4">Nucleus</location>
    </subcellularLocation>
</comment>
<proteinExistence type="predicted"/>
<feature type="compositionally biased region" description="Low complexity" evidence="5">
    <location>
        <begin position="94"/>
        <end position="111"/>
    </location>
</feature>
<evidence type="ECO:0000313" key="7">
    <source>
        <dbReference type="EMBL" id="EYU35084.1"/>
    </source>
</evidence>
<dbReference type="PANTHER" id="PTHR31500:SF9">
    <property type="entry name" value="AT-HOOK MOTIF NUCLEAR-LOCALIZED PROTEIN 9"/>
    <property type="match status" value="1"/>
</dbReference>
<dbReference type="PANTHER" id="PTHR31500">
    <property type="entry name" value="AT-HOOK MOTIF NUCLEAR-LOCALIZED PROTEIN 9"/>
    <property type="match status" value="1"/>
</dbReference>
<reference evidence="7 8" key="1">
    <citation type="journal article" date="2013" name="Proc. Natl. Acad. Sci. U.S.A.">
        <title>Fine-scale variation in meiotic recombination in Mimulus inferred from population shotgun sequencing.</title>
        <authorList>
            <person name="Hellsten U."/>
            <person name="Wright K.M."/>
            <person name="Jenkins J."/>
            <person name="Shu S."/>
            <person name="Yuan Y."/>
            <person name="Wessler S.R."/>
            <person name="Schmutz J."/>
            <person name="Willis J.H."/>
            <person name="Rokhsar D.S."/>
        </authorList>
    </citation>
    <scope>NUCLEOTIDE SEQUENCE [LARGE SCALE GENOMIC DNA]</scope>
    <source>
        <strain evidence="8">cv. DUN x IM62</strain>
    </source>
</reference>
<comment type="function">
    <text evidence="4">Transcription factor that specifically binds AT-rich DNA sequences related to the nuclear matrix attachment regions (MARs).</text>
</comment>
<dbReference type="Proteomes" id="UP000030748">
    <property type="component" value="Unassembled WGS sequence"/>
</dbReference>
<dbReference type="Gene3D" id="3.30.1330.80">
    <property type="entry name" value="Hypothetical protein, similar to alpha- acetolactate decarboxylase, domain 2"/>
    <property type="match status" value="1"/>
</dbReference>
<evidence type="ECO:0000313" key="8">
    <source>
        <dbReference type="Proteomes" id="UP000030748"/>
    </source>
</evidence>
<dbReference type="EMBL" id="KI630634">
    <property type="protein sequence ID" value="EYU35084.1"/>
    <property type="molecule type" value="Genomic_DNA"/>
</dbReference>
<dbReference type="CDD" id="cd11378">
    <property type="entry name" value="DUF296"/>
    <property type="match status" value="1"/>
</dbReference>
<feature type="compositionally biased region" description="Basic residues" evidence="5">
    <location>
        <begin position="83"/>
        <end position="93"/>
    </location>
</feature>
<dbReference type="AlphaFoldDB" id="A0A022R516"/>
<keyword evidence="2 4" id="KW-0238">DNA-binding</keyword>
<evidence type="ECO:0000256" key="4">
    <source>
        <dbReference type="RuleBase" id="RU367031"/>
    </source>
</evidence>
<dbReference type="InterPro" id="IPR005175">
    <property type="entry name" value="PPC_dom"/>
</dbReference>
<evidence type="ECO:0000259" key="6">
    <source>
        <dbReference type="PROSITE" id="PS51742"/>
    </source>
</evidence>
<dbReference type="InterPro" id="IPR039605">
    <property type="entry name" value="AHL"/>
</dbReference>
<dbReference type="eggNOG" id="ENOG502QTYW">
    <property type="taxonomic scope" value="Eukaryota"/>
</dbReference>
<organism evidence="7 8">
    <name type="scientific">Erythranthe guttata</name>
    <name type="common">Yellow monkey flower</name>
    <name type="synonym">Mimulus guttatus</name>
    <dbReference type="NCBI Taxonomy" id="4155"/>
    <lineage>
        <taxon>Eukaryota</taxon>
        <taxon>Viridiplantae</taxon>
        <taxon>Streptophyta</taxon>
        <taxon>Embryophyta</taxon>
        <taxon>Tracheophyta</taxon>
        <taxon>Spermatophyta</taxon>
        <taxon>Magnoliopsida</taxon>
        <taxon>eudicotyledons</taxon>
        <taxon>Gunneridae</taxon>
        <taxon>Pentapetalae</taxon>
        <taxon>asterids</taxon>
        <taxon>lamiids</taxon>
        <taxon>Lamiales</taxon>
        <taxon>Phrymaceae</taxon>
        <taxon>Erythranthe</taxon>
    </lineage>
</organism>
<feature type="domain" description="PPC" evidence="6">
    <location>
        <begin position="147"/>
        <end position="285"/>
    </location>
</feature>
<feature type="region of interest" description="Disordered" evidence="5">
    <location>
        <begin position="70"/>
        <end position="143"/>
    </location>
</feature>
<dbReference type="SUPFAM" id="SSF117856">
    <property type="entry name" value="AF0104/ALDC/Ptd012-like"/>
    <property type="match status" value="1"/>
</dbReference>
<keyword evidence="4" id="KW-0539">Nucleus</keyword>
<evidence type="ECO:0000256" key="3">
    <source>
        <dbReference type="ARBA" id="ARBA00023163"/>
    </source>
</evidence>
<dbReference type="Pfam" id="PF03479">
    <property type="entry name" value="PCC"/>
    <property type="match status" value="1"/>
</dbReference>
<protein>
    <recommendedName>
        <fullName evidence="4">AT-hook motif nuclear-localized protein</fullName>
    </recommendedName>
</protein>
<keyword evidence="3 4" id="KW-0804">Transcription</keyword>
<accession>A0A022R516</accession>
<gene>
    <name evidence="7" type="ORF">MIMGU_mgv1a011007mg</name>
</gene>
<dbReference type="STRING" id="4155.A0A022R516"/>
<keyword evidence="1 4" id="KW-0805">Transcription regulation</keyword>
<sequence length="295" mass="30929">MDQRDAMNRQGASPYYLHQETTESVMGLQSSPRMNPFSNQHFQSNLDGALMGSTLPLHASSMMSPQAISVGPPPAMLQGEPVRRKRGRPRKYGRGTSAAAVSLALSPSTSSHVPILRPSQKRRGRPPGTGRKQQLVSLGGGSVPNGPGKMVPHIINVATGEDVKRKILTFSQGRPATVVLSAIGAISAVNMRVSFSSGTITHEGRFDILSLSGSFSNEDFNASNGPVGRLNLTLAGPDGLAIGGVVEGAMIAASPVQVIVASLLPRVSKTKINDGKDEENSADRAFGNLVSSANV</sequence>